<evidence type="ECO:0000313" key="5">
    <source>
        <dbReference type="Proteomes" id="UP000295375"/>
    </source>
</evidence>
<feature type="binding site" evidence="2">
    <location>
        <begin position="140"/>
        <end position="144"/>
    </location>
    <ligand>
        <name>ATP</name>
        <dbReference type="ChEBI" id="CHEBI:30616"/>
    </ligand>
</feature>
<gene>
    <name evidence="4" type="ORF">EV696_11356</name>
</gene>
<feature type="domain" description="Deoxynucleoside kinase" evidence="3">
    <location>
        <begin position="10"/>
        <end position="201"/>
    </location>
</feature>
<dbReference type="InterPro" id="IPR002624">
    <property type="entry name" value="DCK/DGK"/>
</dbReference>
<dbReference type="CDD" id="cd01673">
    <property type="entry name" value="dNK"/>
    <property type="match status" value="1"/>
</dbReference>
<dbReference type="PANTHER" id="PTHR10513:SF46">
    <property type="entry name" value="DEOXYGUANOSINE KINASE"/>
    <property type="match status" value="1"/>
</dbReference>
<accession>A0A4R6UMX2</accession>
<comment type="caution">
    <text evidence="4">The sequence shown here is derived from an EMBL/GenBank/DDBJ whole genome shotgun (WGS) entry which is preliminary data.</text>
</comment>
<organism evidence="4 5">
    <name type="scientific">Permianibacter aggregans</name>
    <dbReference type="NCBI Taxonomy" id="1510150"/>
    <lineage>
        <taxon>Bacteria</taxon>
        <taxon>Pseudomonadati</taxon>
        <taxon>Pseudomonadota</taxon>
        <taxon>Gammaproteobacteria</taxon>
        <taxon>Pseudomonadales</taxon>
        <taxon>Pseudomonadaceae</taxon>
        <taxon>Permianibacter</taxon>
    </lineage>
</organism>
<feature type="binding site" evidence="2">
    <location>
        <begin position="14"/>
        <end position="22"/>
    </location>
    <ligand>
        <name>ATP</name>
        <dbReference type="ChEBI" id="CHEBI:30616"/>
    </ligand>
</feature>
<dbReference type="EMBL" id="SNYM01000013">
    <property type="protein sequence ID" value="TDQ46515.1"/>
    <property type="molecule type" value="Genomic_DNA"/>
</dbReference>
<proteinExistence type="predicted"/>
<dbReference type="Proteomes" id="UP000295375">
    <property type="component" value="Unassembled WGS sequence"/>
</dbReference>
<dbReference type="GO" id="GO:0005737">
    <property type="term" value="C:cytoplasm"/>
    <property type="evidence" value="ECO:0007669"/>
    <property type="project" value="TreeGrafter"/>
</dbReference>
<dbReference type="InterPro" id="IPR031314">
    <property type="entry name" value="DNK_dom"/>
</dbReference>
<dbReference type="PIRSF" id="PIRSF000705">
    <property type="entry name" value="DNK"/>
    <property type="match status" value="1"/>
</dbReference>
<dbReference type="PANTHER" id="PTHR10513">
    <property type="entry name" value="DEOXYNUCLEOSIDE KINASE"/>
    <property type="match status" value="1"/>
</dbReference>
<feature type="active site" description="Proton acceptor" evidence="1">
    <location>
        <position position="88"/>
    </location>
</feature>
<name>A0A4R6UMX2_9GAMM</name>
<dbReference type="InterPro" id="IPR050566">
    <property type="entry name" value="Deoxyribonucleoside_kinase"/>
</dbReference>
<dbReference type="SUPFAM" id="SSF52540">
    <property type="entry name" value="P-loop containing nucleoside triphosphate hydrolases"/>
    <property type="match status" value="1"/>
</dbReference>
<dbReference type="GO" id="GO:0005524">
    <property type="term" value="F:ATP binding"/>
    <property type="evidence" value="ECO:0007669"/>
    <property type="project" value="UniProtKB-KW"/>
</dbReference>
<sequence length="214" mass="24650">MNTAKALRFIAVEGPIGVGKTSLAMRLADTLSAQTLLEMPEENPFLERFYQNPKQSALPTQLFFLFQRMRQLQGLRQQDMFAPLTISDYLMDKDALFARLNLDDDELALYETVYAQTTIQTPQPDLVVYLHAPTTVLMDRIRRRNRRIEAGISKEYLTKLVDAYTQFFHFYVASPLLIVNTAELDLVGNSNHFQQLVERINATRSGRHYFNPQA</sequence>
<keyword evidence="4" id="KW-0808">Transferase</keyword>
<dbReference type="Pfam" id="PF01712">
    <property type="entry name" value="dNK"/>
    <property type="match status" value="1"/>
</dbReference>
<evidence type="ECO:0000256" key="2">
    <source>
        <dbReference type="PIRSR" id="PIRSR000705-3"/>
    </source>
</evidence>
<protein>
    <submittedName>
        <fullName evidence="4">Deoxyadenosine/deoxycytidine kinase</fullName>
    </submittedName>
</protein>
<evidence type="ECO:0000259" key="3">
    <source>
        <dbReference type="Pfam" id="PF01712"/>
    </source>
</evidence>
<dbReference type="RefSeq" id="WP_198325128.1">
    <property type="nucleotide sequence ID" value="NZ_CP037953.1"/>
</dbReference>
<dbReference type="AlphaFoldDB" id="A0A4R6UMX2"/>
<dbReference type="InterPro" id="IPR027417">
    <property type="entry name" value="P-loop_NTPase"/>
</dbReference>
<dbReference type="GO" id="GO:0019136">
    <property type="term" value="F:deoxynucleoside kinase activity"/>
    <property type="evidence" value="ECO:0007669"/>
    <property type="project" value="InterPro"/>
</dbReference>
<keyword evidence="2" id="KW-0067">ATP-binding</keyword>
<keyword evidence="4" id="KW-0418">Kinase</keyword>
<dbReference type="Gene3D" id="3.40.50.300">
    <property type="entry name" value="P-loop containing nucleotide triphosphate hydrolases"/>
    <property type="match status" value="1"/>
</dbReference>
<evidence type="ECO:0000256" key="1">
    <source>
        <dbReference type="PIRSR" id="PIRSR000705-1"/>
    </source>
</evidence>
<reference evidence="4 5" key="1">
    <citation type="submission" date="2019-03" db="EMBL/GenBank/DDBJ databases">
        <title>Genomic Encyclopedia of Type Strains, Phase IV (KMG-IV): sequencing the most valuable type-strain genomes for metagenomic binning, comparative biology and taxonomic classification.</title>
        <authorList>
            <person name="Goeker M."/>
        </authorList>
    </citation>
    <scope>NUCLEOTIDE SEQUENCE [LARGE SCALE GENOMIC DNA]</scope>
    <source>
        <strain evidence="4 5">DSM 103792</strain>
    </source>
</reference>
<evidence type="ECO:0000313" key="4">
    <source>
        <dbReference type="EMBL" id="TDQ46515.1"/>
    </source>
</evidence>
<keyword evidence="2" id="KW-0547">Nucleotide-binding</keyword>
<keyword evidence="5" id="KW-1185">Reference proteome</keyword>